<dbReference type="Proteomes" id="UP000031631">
    <property type="component" value="Plasmid pTBH13"/>
</dbReference>
<evidence type="ECO:0000313" key="3">
    <source>
        <dbReference type="Proteomes" id="UP000031631"/>
    </source>
</evidence>
<dbReference type="AlphaFoldDB" id="A0A7U6JIR1"/>
<protein>
    <recommendedName>
        <fullName evidence="1">FRG domain-containing protein</fullName>
    </recommendedName>
</protein>
<evidence type="ECO:0000259" key="1">
    <source>
        <dbReference type="SMART" id="SM00901"/>
    </source>
</evidence>
<accession>A0A7U6JIR1</accession>
<reference evidence="2 3" key="1">
    <citation type="journal article" date="2014" name="PLoS ONE">
        <title>Physiological and genomic features of a novel sulfur-oxidizing gammaproteobacterium belonging to a previously uncultivated symbiotic lineage isolated from a hydrothermal vent.</title>
        <authorList>
            <person name="Nunoura T."/>
            <person name="Takaki Y."/>
            <person name="Kazama H."/>
            <person name="Kakuta J."/>
            <person name="Shimamura S."/>
            <person name="Makita H."/>
            <person name="Hirai M."/>
            <person name="Miyazaki M."/>
            <person name="Takai K."/>
        </authorList>
    </citation>
    <scope>NUCLEOTIDE SEQUENCE [LARGE SCALE GENOMIC DNA]</scope>
    <source>
        <strain evidence="2 3">Hiromi1</strain>
        <plasmid evidence="2">pTBH13</plasmid>
    </source>
</reference>
<gene>
    <name evidence="2" type="ORF">TBH_P216</name>
</gene>
<proteinExistence type="predicted"/>
<sequence>MEIEEIDSIPSLLELIASERRKAGDNSLYFRGHKKHYPTVTPSIGRDGLLESEDKLFKEFILRNPDEFEGQRSTFQILAKMQHYGLPTRLLDISSNPLISLFFAVEEDEKTEEIDGEFVIFSIPQKYIKYYDSDTVSVVSNIAKRPYKKLNVSRISRKISKEESKQQWLKRFNDIPHIKYLLHEIKDEKPYFAHVIEKDHLQSVWCVKPLLNNRRIIKQDGAFLLFGLNGSKEKLAEYNSEAFMPKCYRVTNKAKLREQLELLGVSKDKIYPELDTTAQYLKTKYAKV</sequence>
<dbReference type="InterPro" id="IPR014966">
    <property type="entry name" value="FRG-dom"/>
</dbReference>
<dbReference type="RefSeq" id="WP_052470315.1">
    <property type="nucleotide sequence ID" value="NZ_AP012275.1"/>
</dbReference>
<dbReference type="Pfam" id="PF08867">
    <property type="entry name" value="FRG"/>
    <property type="match status" value="1"/>
</dbReference>
<evidence type="ECO:0000313" key="2">
    <source>
        <dbReference type="EMBL" id="BAO45789.1"/>
    </source>
</evidence>
<dbReference type="KEGG" id="tbn:TBH_P216"/>
<organism evidence="2 3">
    <name type="scientific">Thiolapillus brandeum</name>
    <dbReference type="NCBI Taxonomy" id="1076588"/>
    <lineage>
        <taxon>Bacteria</taxon>
        <taxon>Pseudomonadati</taxon>
        <taxon>Pseudomonadota</taxon>
        <taxon>Gammaproteobacteria</taxon>
        <taxon>Chromatiales</taxon>
        <taxon>Sedimenticolaceae</taxon>
        <taxon>Thiolapillus</taxon>
    </lineage>
</organism>
<name>A0A7U6JIR1_9GAMM</name>
<keyword evidence="2" id="KW-0614">Plasmid</keyword>
<keyword evidence="3" id="KW-1185">Reference proteome</keyword>
<feature type="domain" description="FRG" evidence="1">
    <location>
        <begin position="24"/>
        <end position="119"/>
    </location>
</feature>
<dbReference type="OrthoDB" id="9816036at2"/>
<dbReference type="SMART" id="SM00901">
    <property type="entry name" value="FRG"/>
    <property type="match status" value="1"/>
</dbReference>
<geneLocation type="plasmid" evidence="3">
    <name>pTBH13 DNA</name>
</geneLocation>
<dbReference type="EMBL" id="AP012275">
    <property type="protein sequence ID" value="BAO45789.1"/>
    <property type="molecule type" value="Genomic_DNA"/>
</dbReference>